<dbReference type="AlphaFoldDB" id="A0AAW0G5T2"/>
<feature type="binding site" description="axial binding residue" evidence="6">
    <location>
        <position position="454"/>
    </location>
    <ligand>
        <name>heme</name>
        <dbReference type="ChEBI" id="CHEBI:30413"/>
    </ligand>
    <ligandPart>
        <name>Fe</name>
        <dbReference type="ChEBI" id="CHEBI:18248"/>
    </ligandPart>
</feature>
<keyword evidence="8" id="KW-1133">Transmembrane helix</keyword>
<dbReference type="PROSITE" id="PS00086">
    <property type="entry name" value="CYTOCHROME_P450"/>
    <property type="match status" value="1"/>
</dbReference>
<dbReference type="GO" id="GO:0020037">
    <property type="term" value="F:heme binding"/>
    <property type="evidence" value="ECO:0007669"/>
    <property type="project" value="InterPro"/>
</dbReference>
<dbReference type="SUPFAM" id="SSF48264">
    <property type="entry name" value="Cytochrome P450"/>
    <property type="match status" value="1"/>
</dbReference>
<dbReference type="EMBL" id="JASBNA010000016">
    <property type="protein sequence ID" value="KAK7686510.1"/>
    <property type="molecule type" value="Genomic_DNA"/>
</dbReference>
<gene>
    <name evidence="9" type="ORF">QCA50_010108</name>
</gene>
<evidence type="ECO:0000256" key="7">
    <source>
        <dbReference type="RuleBase" id="RU000461"/>
    </source>
</evidence>
<keyword evidence="7" id="KW-0503">Monooxygenase</keyword>
<dbReference type="GO" id="GO:0005506">
    <property type="term" value="F:iron ion binding"/>
    <property type="evidence" value="ECO:0007669"/>
    <property type="project" value="InterPro"/>
</dbReference>
<keyword evidence="8" id="KW-0472">Membrane</keyword>
<evidence type="ECO:0000256" key="3">
    <source>
        <dbReference type="ARBA" id="ARBA00022723"/>
    </source>
</evidence>
<comment type="similarity">
    <text evidence="2 7">Belongs to the cytochrome P450 family.</text>
</comment>
<accession>A0AAW0G5T2</accession>
<evidence type="ECO:0000256" key="6">
    <source>
        <dbReference type="PIRSR" id="PIRSR602401-1"/>
    </source>
</evidence>
<comment type="cofactor">
    <cofactor evidence="1 6">
        <name>heme</name>
        <dbReference type="ChEBI" id="CHEBI:30413"/>
    </cofactor>
</comment>
<dbReference type="GO" id="GO:0004497">
    <property type="term" value="F:monooxygenase activity"/>
    <property type="evidence" value="ECO:0007669"/>
    <property type="project" value="UniProtKB-KW"/>
</dbReference>
<evidence type="ECO:0000256" key="1">
    <source>
        <dbReference type="ARBA" id="ARBA00001971"/>
    </source>
</evidence>
<dbReference type="Gene3D" id="1.10.630.10">
    <property type="entry name" value="Cytochrome P450"/>
    <property type="match status" value="1"/>
</dbReference>
<proteinExistence type="inferred from homology"/>
<dbReference type="Proteomes" id="UP001385951">
    <property type="component" value="Unassembled WGS sequence"/>
</dbReference>
<dbReference type="PRINTS" id="PR00463">
    <property type="entry name" value="EP450I"/>
</dbReference>
<dbReference type="PANTHER" id="PTHR46206">
    <property type="entry name" value="CYTOCHROME P450"/>
    <property type="match status" value="1"/>
</dbReference>
<dbReference type="InterPro" id="IPR001128">
    <property type="entry name" value="Cyt_P450"/>
</dbReference>
<evidence type="ECO:0000256" key="2">
    <source>
        <dbReference type="ARBA" id="ARBA00010617"/>
    </source>
</evidence>
<evidence type="ECO:0000313" key="9">
    <source>
        <dbReference type="EMBL" id="KAK7686510.1"/>
    </source>
</evidence>
<keyword evidence="10" id="KW-1185">Reference proteome</keyword>
<keyword evidence="6 7" id="KW-0349">Heme</keyword>
<dbReference type="GO" id="GO:0016705">
    <property type="term" value="F:oxidoreductase activity, acting on paired donors, with incorporation or reduction of molecular oxygen"/>
    <property type="evidence" value="ECO:0007669"/>
    <property type="project" value="InterPro"/>
</dbReference>
<evidence type="ECO:0008006" key="11">
    <source>
        <dbReference type="Google" id="ProtNLM"/>
    </source>
</evidence>
<keyword evidence="4 7" id="KW-0560">Oxidoreductase</keyword>
<dbReference type="CDD" id="cd11041">
    <property type="entry name" value="CYP503A1-like"/>
    <property type="match status" value="1"/>
</dbReference>
<name>A0AAW0G5T2_9APHY</name>
<comment type="caution">
    <text evidence="9">The sequence shown here is derived from an EMBL/GenBank/DDBJ whole genome shotgun (WGS) entry which is preliminary data.</text>
</comment>
<evidence type="ECO:0000256" key="8">
    <source>
        <dbReference type="SAM" id="Phobius"/>
    </source>
</evidence>
<keyword evidence="3 6" id="KW-0479">Metal-binding</keyword>
<keyword evidence="5 6" id="KW-0408">Iron</keyword>
<reference evidence="9 10" key="1">
    <citation type="submission" date="2022-09" db="EMBL/GenBank/DDBJ databases">
        <authorList>
            <person name="Palmer J.M."/>
        </authorList>
    </citation>
    <scope>NUCLEOTIDE SEQUENCE [LARGE SCALE GENOMIC DNA]</scope>
    <source>
        <strain evidence="9 10">DSM 7382</strain>
    </source>
</reference>
<sequence>MYKSPLTSGELSFSETVMTIPIPFTYIFAALLAIFFYRWRYANLPYIPTVGGSSLPLLSYRGAFRLVRHAKEIMKEGYQKYKGGIFKIAMLDRWVVVFSGPELVDELRRMPDEMVSFQAAAEDLVQLKYTFGEGSAIHMDLIRNKLTRSLAALLPDIQDEIIASFNDLIPARDDWTSITVLPAMQKIVARVSSRVFVGRPLCRNEEYLNLSIFHTLSVARTRKLLGLTPHILKPFIGRFVNESKQGIKKGETFLNPLIEERLRRIDETGDAWPDKPDDLLQWSLEDAVARGDKMDTVVRSILITNFAAIHTSSSSFTQALYTLAAHPECIKPLREEIEIVIKEEGWTKTALQKLRKLDSFMRENQRINGITSFSVMRVALQDITLSNGTLIPVGTLMVAPVFCTHMDEENYHDASVFNPWRFSDMRDEDGENTKHHFVSTSSDYIAFGHGRHACPGRFFAVNELKAMMAHLLMNYDVRFEGDTERPKNIWFSASVSPDPSIKLLFRKRQE</sequence>
<evidence type="ECO:0000256" key="4">
    <source>
        <dbReference type="ARBA" id="ARBA00023002"/>
    </source>
</evidence>
<evidence type="ECO:0000256" key="5">
    <source>
        <dbReference type="ARBA" id="ARBA00023004"/>
    </source>
</evidence>
<evidence type="ECO:0000313" key="10">
    <source>
        <dbReference type="Proteomes" id="UP001385951"/>
    </source>
</evidence>
<feature type="transmembrane region" description="Helical" evidence="8">
    <location>
        <begin position="20"/>
        <end position="37"/>
    </location>
</feature>
<keyword evidence="8" id="KW-0812">Transmembrane</keyword>
<dbReference type="InterPro" id="IPR017972">
    <property type="entry name" value="Cyt_P450_CS"/>
</dbReference>
<protein>
    <recommendedName>
        <fullName evidence="11">Cytochrome P450</fullName>
    </recommendedName>
</protein>
<dbReference type="InterPro" id="IPR002401">
    <property type="entry name" value="Cyt_P450_E_grp-I"/>
</dbReference>
<organism evidence="9 10">
    <name type="scientific">Cerrena zonata</name>
    <dbReference type="NCBI Taxonomy" id="2478898"/>
    <lineage>
        <taxon>Eukaryota</taxon>
        <taxon>Fungi</taxon>
        <taxon>Dikarya</taxon>
        <taxon>Basidiomycota</taxon>
        <taxon>Agaricomycotina</taxon>
        <taxon>Agaricomycetes</taxon>
        <taxon>Polyporales</taxon>
        <taxon>Cerrenaceae</taxon>
        <taxon>Cerrena</taxon>
    </lineage>
</organism>
<dbReference type="InterPro" id="IPR036396">
    <property type="entry name" value="Cyt_P450_sf"/>
</dbReference>
<dbReference type="Pfam" id="PF00067">
    <property type="entry name" value="p450"/>
    <property type="match status" value="1"/>
</dbReference>